<organism evidence="1 2">
    <name type="scientific">Leptospira noguchii str. 2001034031</name>
    <dbReference type="NCBI Taxonomy" id="1193053"/>
    <lineage>
        <taxon>Bacteria</taxon>
        <taxon>Pseudomonadati</taxon>
        <taxon>Spirochaetota</taxon>
        <taxon>Spirochaetia</taxon>
        <taxon>Leptospirales</taxon>
        <taxon>Leptospiraceae</taxon>
        <taxon>Leptospira</taxon>
    </lineage>
</organism>
<evidence type="ECO:0000313" key="1">
    <source>
        <dbReference type="EMBL" id="EMO87368.1"/>
    </source>
</evidence>
<dbReference type="EMBL" id="AKXB02000152">
    <property type="protein sequence ID" value="EMO87368.1"/>
    <property type="molecule type" value="Genomic_DNA"/>
</dbReference>
<sequence>MAGNYKLTERAKGIGGAFFLSLRKRERIFRGMDAYCERSYNLE</sequence>
<comment type="caution">
    <text evidence="1">The sequence shown here is derived from an EMBL/GenBank/DDBJ whole genome shotgun (WGS) entry which is preliminary data.</text>
</comment>
<gene>
    <name evidence="1" type="ORF">LEP1GSC024_2858</name>
</gene>
<evidence type="ECO:0000313" key="2">
    <source>
        <dbReference type="Proteomes" id="UP000012138"/>
    </source>
</evidence>
<reference evidence="1 2" key="1">
    <citation type="submission" date="2013-01" db="EMBL/GenBank/DDBJ databases">
        <authorList>
            <person name="Harkins D.M."/>
            <person name="Durkin A.S."/>
            <person name="Brinkac L.M."/>
            <person name="Haft D.H."/>
            <person name="Selengut J.D."/>
            <person name="Sanka R."/>
            <person name="DePew J."/>
            <person name="Purushe J."/>
            <person name="Whelen A.C."/>
            <person name="Vinetz J.M."/>
            <person name="Sutton G.G."/>
            <person name="Nierman W.C."/>
            <person name="Fouts D.E."/>
        </authorList>
    </citation>
    <scope>NUCLEOTIDE SEQUENCE [LARGE SCALE GENOMIC DNA]</scope>
    <source>
        <strain evidence="1 2">2001034031</strain>
    </source>
</reference>
<proteinExistence type="predicted"/>
<protein>
    <submittedName>
        <fullName evidence="1">Uncharacterized protein</fullName>
    </submittedName>
</protein>
<dbReference type="AlphaFoldDB" id="M6YM14"/>
<name>M6YM14_9LEPT</name>
<dbReference type="Proteomes" id="UP000012138">
    <property type="component" value="Unassembled WGS sequence"/>
</dbReference>
<accession>M6YM14</accession>